<dbReference type="GeneID" id="40069620"/>
<proteinExistence type="predicted"/>
<dbReference type="KEGG" id="vg:40069620"/>
<evidence type="ECO:0000313" key="1">
    <source>
        <dbReference type="EMBL" id="ALN97160.1"/>
    </source>
</evidence>
<sequence>MGVIITPQSEIDAYYASESLGQSKLKKLTKGVDNFTFEEDINSKPHIILGKAVDTILTGEEGEFEKAFYVSSLEKAPSDAVAGIILSVFNRVKEDYDNEVNSYPVKDAVEVKDNGDHISIENDTLEFPELKKSFPEFAGYLHDWEAYILDACAEVNYQSRWGAEAKMKAICEPGTEYFQDLSKSFGKTIIDSTTHNKILGIVSSLKTHWRTSKYFDRELQNEMENVTFIYQMPLYFNYKGVNCKALLDLVVVVRDEQGKIISVEGIDLKTMSGNTVDFLSSIKSYRYDIQAAWYSNALIDYYALQNNLQSLKPFKFIVESTINPGKPLIYEMSETLLKIGREGRPSYTVVDTSFSTSIPEQYVILSKIDGFEQLIDLFLYHTEKGWEMDKDIMEADDKNEHLVVDWNGVINV</sequence>
<evidence type="ECO:0008006" key="3">
    <source>
        <dbReference type="Google" id="ProtNLM"/>
    </source>
</evidence>
<evidence type="ECO:0000313" key="2">
    <source>
        <dbReference type="Proteomes" id="UP000221857"/>
    </source>
</evidence>
<protein>
    <recommendedName>
        <fullName evidence="3">PD-(D/E)XK endonuclease-like domain-containing protein</fullName>
    </recommendedName>
</protein>
<organism evidence="1 2">
    <name type="scientific">Flavobacterium phage FpV4</name>
    <dbReference type="NCBI Taxonomy" id="1740108"/>
    <lineage>
        <taxon>Viruses</taxon>
        <taxon>Duplodnaviria</taxon>
        <taxon>Heunggongvirae</taxon>
        <taxon>Uroviricota</taxon>
        <taxon>Caudoviricetes</taxon>
        <taxon>Fipvunavirus</taxon>
        <taxon>Fipvunavirus Fpv4</taxon>
    </lineage>
</organism>
<dbReference type="RefSeq" id="YP_009594103.1">
    <property type="nucleotide sequence ID" value="NC_041872.1"/>
</dbReference>
<name>A0A141HR49_9CAUD</name>
<dbReference type="InterPro" id="IPR011604">
    <property type="entry name" value="PDDEXK-like_dom_sf"/>
</dbReference>
<keyword evidence="2" id="KW-1185">Reference proteome</keyword>
<dbReference type="Gene3D" id="3.90.320.10">
    <property type="match status" value="1"/>
</dbReference>
<dbReference type="EMBL" id="KT876724">
    <property type="protein sequence ID" value="ALN97160.1"/>
    <property type="molecule type" value="Genomic_DNA"/>
</dbReference>
<accession>A0A141HR49</accession>
<reference evidence="1 2" key="1">
    <citation type="journal article" date="2016" name="PLoS ONE">
        <title>Comparative Genome Analysis Provides Insights into the Pathogenicity of Flavobacterium psychrophilum.</title>
        <authorList>
            <person name="Castillo D."/>
            <person name="Christiansen R.H."/>
            <person name="Dalsgaard I."/>
            <person name="Madsen L."/>
            <person name="Espejo R."/>
            <person name="Middelboe M."/>
        </authorList>
    </citation>
    <scope>NUCLEOTIDE SEQUENCE [LARGE SCALE GENOMIC DNA]</scope>
</reference>
<dbReference type="Proteomes" id="UP000221857">
    <property type="component" value="Segment"/>
</dbReference>